<dbReference type="Gene3D" id="2.60.120.10">
    <property type="entry name" value="Jelly Rolls"/>
    <property type="match status" value="1"/>
</dbReference>
<feature type="transmembrane region" description="Helical" evidence="2">
    <location>
        <begin position="306"/>
        <end position="325"/>
    </location>
</feature>
<feature type="region of interest" description="Disordered" evidence="1">
    <location>
        <begin position="538"/>
        <end position="557"/>
    </location>
</feature>
<sequence>MLEFNPFVEYYPGNNWQAKCIRSFHRLISIDPEAHRTRENLKSLTVIKAETLRHLLFYPYTIHCFSRFRYMWEVFMMITYILAFIIIPIHVAFIYEEQRLEELTVKRLVSVINVIYLMDIAINFLSSYQDQQTKKIVLERGRIASKYIRYYFWIDLLSSIPDQMVIYWLGMKAKGNNLDQCIHNSLMQGECLWDIIIIMSLLKFLQVPLFFKYLNDHLEGYQISTLKIKFIKNILSVLFLFHFFVCINFLIIRVFLTEKYVQISESIVDVDFWKETSDVEKYIICFFYTTSTMTLFANAIEEKSQVDLTIAIIFTLIGCVANYWLVSEALMYLTTASGPTVCFQEFQYELMEYVAFKKIPKSTQLRILNYFDFIFKGKFYRMSEMYALNKGQLKHLITNETCQQHLMRNYLFKMLPDGLLHSIASCMRETIYLRNDVICRIDRHRGQKLYFIVYGTVAIYTQDGRELAHLYDGNMFGENEFIHYRDTHTYMNYVAVEECNILVLLRNDFMRIMAENVELINQMRSLLKEKQEENFDQLQQLDEYPNIESENELEKFE</sequence>
<feature type="transmembrane region" description="Helical" evidence="2">
    <location>
        <begin position="107"/>
        <end position="126"/>
    </location>
</feature>
<feature type="transmembrane region" description="Helical" evidence="2">
    <location>
        <begin position="281"/>
        <end position="299"/>
    </location>
</feature>
<feature type="transmembrane region" description="Helical" evidence="2">
    <location>
        <begin position="147"/>
        <end position="169"/>
    </location>
</feature>
<dbReference type="GO" id="GO:0003254">
    <property type="term" value="P:regulation of membrane depolarization"/>
    <property type="evidence" value="ECO:0007669"/>
    <property type="project" value="TreeGrafter"/>
</dbReference>
<dbReference type="CDD" id="cd00038">
    <property type="entry name" value="CAP_ED"/>
    <property type="match status" value="1"/>
</dbReference>
<dbReference type="AlphaFoldDB" id="A0A9J6C652"/>
<accession>A0A9J6C652</accession>
<dbReference type="InterPro" id="IPR014710">
    <property type="entry name" value="RmlC-like_jellyroll"/>
</dbReference>
<keyword evidence="2" id="KW-0812">Transmembrane</keyword>
<dbReference type="PROSITE" id="PS50042">
    <property type="entry name" value="CNMP_BINDING_3"/>
    <property type="match status" value="1"/>
</dbReference>
<dbReference type="Gene3D" id="1.10.287.630">
    <property type="entry name" value="Helix hairpin bin"/>
    <property type="match status" value="1"/>
</dbReference>
<dbReference type="PANTHER" id="PTHR45689">
    <property type="entry name" value="I[[H]] CHANNEL, ISOFORM E"/>
    <property type="match status" value="1"/>
</dbReference>
<feature type="domain" description="Cyclic nucleotide-binding" evidence="3">
    <location>
        <begin position="411"/>
        <end position="530"/>
    </location>
</feature>
<dbReference type="Proteomes" id="UP001107558">
    <property type="component" value="Chromosome 2"/>
</dbReference>
<evidence type="ECO:0000313" key="5">
    <source>
        <dbReference type="Proteomes" id="UP001107558"/>
    </source>
</evidence>
<dbReference type="GO" id="GO:0035725">
    <property type="term" value="P:sodium ion transmembrane transport"/>
    <property type="evidence" value="ECO:0007669"/>
    <property type="project" value="TreeGrafter"/>
</dbReference>
<feature type="transmembrane region" description="Helical" evidence="2">
    <location>
        <begin position="234"/>
        <end position="256"/>
    </location>
</feature>
<gene>
    <name evidence="4" type="ORF">PVAND_007385</name>
</gene>
<dbReference type="GO" id="GO:0005249">
    <property type="term" value="F:voltage-gated potassium channel activity"/>
    <property type="evidence" value="ECO:0007669"/>
    <property type="project" value="TreeGrafter"/>
</dbReference>
<keyword evidence="2" id="KW-0472">Membrane</keyword>
<dbReference type="InterPro" id="IPR018490">
    <property type="entry name" value="cNMP-bd_dom_sf"/>
</dbReference>
<dbReference type="Pfam" id="PF00027">
    <property type="entry name" value="cNMP_binding"/>
    <property type="match status" value="1"/>
</dbReference>
<evidence type="ECO:0000256" key="2">
    <source>
        <dbReference type="SAM" id="Phobius"/>
    </source>
</evidence>
<evidence type="ECO:0000313" key="4">
    <source>
        <dbReference type="EMBL" id="KAG5677644.1"/>
    </source>
</evidence>
<dbReference type="SUPFAM" id="SSF51206">
    <property type="entry name" value="cAMP-binding domain-like"/>
    <property type="match status" value="1"/>
</dbReference>
<reference evidence="4" key="1">
    <citation type="submission" date="2021-03" db="EMBL/GenBank/DDBJ databases">
        <title>Chromosome level genome of the anhydrobiotic midge Polypedilum vanderplanki.</title>
        <authorList>
            <person name="Yoshida Y."/>
            <person name="Kikawada T."/>
            <person name="Gusev O."/>
        </authorList>
    </citation>
    <scope>NUCLEOTIDE SEQUENCE</scope>
    <source>
        <strain evidence="4">NIAS01</strain>
        <tissue evidence="4">Whole body or cell culture</tissue>
    </source>
</reference>
<dbReference type="InterPro" id="IPR000595">
    <property type="entry name" value="cNMP-bd_dom"/>
</dbReference>
<evidence type="ECO:0000256" key="1">
    <source>
        <dbReference type="SAM" id="MobiDB-lite"/>
    </source>
</evidence>
<keyword evidence="2" id="KW-1133">Transmembrane helix</keyword>
<dbReference type="InterPro" id="IPR051413">
    <property type="entry name" value="K/Na_HCN_channel"/>
</dbReference>
<organism evidence="4 5">
    <name type="scientific">Polypedilum vanderplanki</name>
    <name type="common">Sleeping chironomid midge</name>
    <dbReference type="NCBI Taxonomy" id="319348"/>
    <lineage>
        <taxon>Eukaryota</taxon>
        <taxon>Metazoa</taxon>
        <taxon>Ecdysozoa</taxon>
        <taxon>Arthropoda</taxon>
        <taxon>Hexapoda</taxon>
        <taxon>Insecta</taxon>
        <taxon>Pterygota</taxon>
        <taxon>Neoptera</taxon>
        <taxon>Endopterygota</taxon>
        <taxon>Diptera</taxon>
        <taxon>Nematocera</taxon>
        <taxon>Chironomoidea</taxon>
        <taxon>Chironomidae</taxon>
        <taxon>Chironominae</taxon>
        <taxon>Polypedilum</taxon>
        <taxon>Polypedilum</taxon>
    </lineage>
</organism>
<evidence type="ECO:0000259" key="3">
    <source>
        <dbReference type="PROSITE" id="PS50042"/>
    </source>
</evidence>
<dbReference type="SMART" id="SM00100">
    <property type="entry name" value="cNMP"/>
    <property type="match status" value="1"/>
</dbReference>
<comment type="caution">
    <text evidence="4">The sequence shown here is derived from an EMBL/GenBank/DDBJ whole genome shotgun (WGS) entry which is preliminary data.</text>
</comment>
<name>A0A9J6C652_POLVA</name>
<dbReference type="GO" id="GO:0098855">
    <property type="term" value="C:HCN channel complex"/>
    <property type="evidence" value="ECO:0007669"/>
    <property type="project" value="TreeGrafter"/>
</dbReference>
<feature type="transmembrane region" description="Helical" evidence="2">
    <location>
        <begin position="74"/>
        <end position="95"/>
    </location>
</feature>
<proteinExistence type="predicted"/>
<dbReference type="EMBL" id="JADBJN010000002">
    <property type="protein sequence ID" value="KAG5677644.1"/>
    <property type="molecule type" value="Genomic_DNA"/>
</dbReference>
<dbReference type="Gene3D" id="1.10.287.70">
    <property type="match status" value="1"/>
</dbReference>
<dbReference type="OrthoDB" id="2021138at2759"/>
<dbReference type="PANTHER" id="PTHR45689:SF14">
    <property type="entry name" value="CYCLIC NUCLEOTIDE-GATED CATION CHANNEL SUBUNIT A-LIKE PROTEIN"/>
    <property type="match status" value="1"/>
</dbReference>
<keyword evidence="5" id="KW-1185">Reference proteome</keyword>
<feature type="transmembrane region" description="Helical" evidence="2">
    <location>
        <begin position="195"/>
        <end position="214"/>
    </location>
</feature>
<protein>
    <recommendedName>
        <fullName evidence="3">Cyclic nucleotide-binding domain-containing protein</fullName>
    </recommendedName>
</protein>
<dbReference type="SUPFAM" id="SSF81324">
    <property type="entry name" value="Voltage-gated potassium channels"/>
    <property type="match status" value="1"/>
</dbReference>